<evidence type="ECO:0000256" key="7">
    <source>
        <dbReference type="SAM" id="Phobius"/>
    </source>
</evidence>
<organism evidence="9 10">
    <name type="scientific">Rhodoplanes serenus</name>
    <dbReference type="NCBI Taxonomy" id="200615"/>
    <lineage>
        <taxon>Bacteria</taxon>
        <taxon>Pseudomonadati</taxon>
        <taxon>Pseudomonadota</taxon>
        <taxon>Alphaproteobacteria</taxon>
        <taxon>Hyphomicrobiales</taxon>
        <taxon>Nitrobacteraceae</taxon>
        <taxon>Rhodoplanes</taxon>
    </lineage>
</organism>
<dbReference type="OrthoDB" id="9803065at2"/>
<feature type="domain" description="Cytochrome C biogenesis protein transmembrane" evidence="8">
    <location>
        <begin position="11"/>
        <end position="223"/>
    </location>
</feature>
<protein>
    <submittedName>
        <fullName evidence="9">Thiol:disulfide interchange protein DsbD</fullName>
    </submittedName>
</protein>
<keyword evidence="3 7" id="KW-0812">Transmembrane</keyword>
<evidence type="ECO:0000313" key="10">
    <source>
        <dbReference type="Proteomes" id="UP000289200"/>
    </source>
</evidence>
<dbReference type="PANTHER" id="PTHR31272">
    <property type="entry name" value="CYTOCHROME C-TYPE BIOGENESIS PROTEIN HI_1454-RELATED"/>
    <property type="match status" value="1"/>
</dbReference>
<dbReference type="PANTHER" id="PTHR31272:SF4">
    <property type="entry name" value="CYTOCHROME C-TYPE BIOGENESIS PROTEIN HI_1454-RELATED"/>
    <property type="match status" value="1"/>
</dbReference>
<evidence type="ECO:0000256" key="4">
    <source>
        <dbReference type="ARBA" id="ARBA00022748"/>
    </source>
</evidence>
<dbReference type="InterPro" id="IPR051790">
    <property type="entry name" value="Cytochrome_c-biogenesis_DsbD"/>
</dbReference>
<name>A0A3S5CY68_9BRAD</name>
<sequence length="245" mass="25135">MVLIDVSLLGLATAVMAGAISFLSPCVLPLVPGYLSYVAGGADGMVGDAKARQLRVLGPALFFVLGFTTVFVLLGLSAMALGGFLQRYQIEANLIGGGLVVVFGLAMTGFVRLPVVLMTERRWRGPAQIAGPYGAFLLGNAFAFGWTPCIGPVLASILTVTATSAGNGAVLLGAYGLGLGIPFLLTALFLGSAAVALKRMRRAGAALNVGAGAVMVGFGILMMTGRLQEIAIWTLTTFPVLGRIG</sequence>
<feature type="transmembrane region" description="Helical" evidence="7">
    <location>
        <begin position="136"/>
        <end position="160"/>
    </location>
</feature>
<feature type="transmembrane region" description="Helical" evidence="7">
    <location>
        <begin position="56"/>
        <end position="82"/>
    </location>
</feature>
<dbReference type="GO" id="GO:0017004">
    <property type="term" value="P:cytochrome complex assembly"/>
    <property type="evidence" value="ECO:0007669"/>
    <property type="project" value="UniProtKB-KW"/>
</dbReference>
<dbReference type="RefSeq" id="WP_129607961.1">
    <property type="nucleotide sequence ID" value="NZ_UWOC01000066.1"/>
</dbReference>
<dbReference type="Proteomes" id="UP000289200">
    <property type="component" value="Unassembled WGS sequence"/>
</dbReference>
<evidence type="ECO:0000256" key="3">
    <source>
        <dbReference type="ARBA" id="ARBA00022692"/>
    </source>
</evidence>
<keyword evidence="5 7" id="KW-1133">Transmembrane helix</keyword>
<accession>A0A3S5CY68</accession>
<proteinExistence type="inferred from homology"/>
<evidence type="ECO:0000256" key="5">
    <source>
        <dbReference type="ARBA" id="ARBA00022989"/>
    </source>
</evidence>
<dbReference type="Pfam" id="PF02683">
    <property type="entry name" value="DsbD_TM"/>
    <property type="match status" value="1"/>
</dbReference>
<comment type="similarity">
    <text evidence="2">Belongs to the DsbD family.</text>
</comment>
<evidence type="ECO:0000256" key="2">
    <source>
        <dbReference type="ARBA" id="ARBA00006143"/>
    </source>
</evidence>
<evidence type="ECO:0000313" key="9">
    <source>
        <dbReference type="EMBL" id="VCU07757.1"/>
    </source>
</evidence>
<feature type="transmembrane region" description="Helical" evidence="7">
    <location>
        <begin position="6"/>
        <end position="35"/>
    </location>
</feature>
<dbReference type="AlphaFoldDB" id="A0A3S5CY68"/>
<keyword evidence="6 7" id="KW-0472">Membrane</keyword>
<keyword evidence="10" id="KW-1185">Reference proteome</keyword>
<feature type="transmembrane region" description="Helical" evidence="7">
    <location>
        <begin position="172"/>
        <end position="197"/>
    </location>
</feature>
<reference evidence="10" key="1">
    <citation type="submission" date="2018-10" db="EMBL/GenBank/DDBJ databases">
        <authorList>
            <person name="Peiro R."/>
            <person name="Begona"/>
            <person name="Cbmso G."/>
            <person name="Lopez M."/>
            <person name="Gonzalez S."/>
            <person name="Sacristan E."/>
            <person name="Castillo E."/>
        </authorList>
    </citation>
    <scope>NUCLEOTIDE SEQUENCE [LARGE SCALE GENOMIC DNA]</scope>
</reference>
<feature type="transmembrane region" description="Helical" evidence="7">
    <location>
        <begin position="94"/>
        <end position="115"/>
    </location>
</feature>
<evidence type="ECO:0000256" key="6">
    <source>
        <dbReference type="ARBA" id="ARBA00023136"/>
    </source>
</evidence>
<keyword evidence="4" id="KW-0201">Cytochrome c-type biogenesis</keyword>
<dbReference type="InterPro" id="IPR003834">
    <property type="entry name" value="Cyt_c_assmbl_TM_dom"/>
</dbReference>
<dbReference type="EMBL" id="UWOC01000066">
    <property type="protein sequence ID" value="VCU07757.1"/>
    <property type="molecule type" value="Genomic_DNA"/>
</dbReference>
<comment type="caution">
    <text evidence="9">The sequence shown here is derived from an EMBL/GenBank/DDBJ whole genome shotgun (WGS) entry which is preliminary data.</text>
</comment>
<evidence type="ECO:0000259" key="8">
    <source>
        <dbReference type="Pfam" id="PF02683"/>
    </source>
</evidence>
<gene>
    <name evidence="9" type="primary">dsbD_1</name>
    <name evidence="9" type="ORF">RHODGE_RHODGE_00929</name>
</gene>
<dbReference type="GO" id="GO:0016020">
    <property type="term" value="C:membrane"/>
    <property type="evidence" value="ECO:0007669"/>
    <property type="project" value="UniProtKB-SubCell"/>
</dbReference>
<comment type="subcellular location">
    <subcellularLocation>
        <location evidence="1">Membrane</location>
        <topology evidence="1">Multi-pass membrane protein</topology>
    </subcellularLocation>
</comment>
<feature type="transmembrane region" description="Helical" evidence="7">
    <location>
        <begin position="204"/>
        <end position="223"/>
    </location>
</feature>
<evidence type="ECO:0000256" key="1">
    <source>
        <dbReference type="ARBA" id="ARBA00004141"/>
    </source>
</evidence>